<feature type="transmembrane region" description="Helical" evidence="1">
    <location>
        <begin position="33"/>
        <end position="51"/>
    </location>
</feature>
<proteinExistence type="predicted"/>
<gene>
    <name evidence="2" type="ORF">OSTLU_92801</name>
</gene>
<evidence type="ECO:0000313" key="2">
    <source>
        <dbReference type="EMBL" id="ABO96382.1"/>
    </source>
</evidence>
<dbReference type="HOGENOM" id="CLU_661208_0_0_1"/>
<dbReference type="KEGG" id="olu:OSTLU_92801"/>
<dbReference type="GeneID" id="5002002"/>
<keyword evidence="1" id="KW-0472">Membrane</keyword>
<protein>
    <submittedName>
        <fullName evidence="2">Uncharacterized protein</fullName>
    </submittedName>
</protein>
<organism evidence="2 3">
    <name type="scientific">Ostreococcus lucimarinus (strain CCE9901)</name>
    <dbReference type="NCBI Taxonomy" id="436017"/>
    <lineage>
        <taxon>Eukaryota</taxon>
        <taxon>Viridiplantae</taxon>
        <taxon>Chlorophyta</taxon>
        <taxon>Mamiellophyceae</taxon>
        <taxon>Mamiellales</taxon>
        <taxon>Bathycoccaceae</taxon>
        <taxon>Ostreococcus</taxon>
    </lineage>
</organism>
<dbReference type="Proteomes" id="UP000001568">
    <property type="component" value="Chromosome 5"/>
</dbReference>
<dbReference type="RefSeq" id="XP_001418089.1">
    <property type="nucleotide sequence ID" value="XM_001418052.1"/>
</dbReference>
<name>A4RY09_OSTLU</name>
<dbReference type="OrthoDB" id="10451618at2759"/>
<dbReference type="EMBL" id="CP000585">
    <property type="protein sequence ID" value="ABO96382.1"/>
    <property type="molecule type" value="Genomic_DNA"/>
</dbReference>
<dbReference type="AlphaFoldDB" id="A4RY09"/>
<keyword evidence="1" id="KW-0812">Transmembrane</keyword>
<dbReference type="OMA" id="NDFHRKI"/>
<feature type="transmembrane region" description="Helical" evidence="1">
    <location>
        <begin position="57"/>
        <end position="74"/>
    </location>
</feature>
<evidence type="ECO:0000256" key="1">
    <source>
        <dbReference type="SAM" id="Phobius"/>
    </source>
</evidence>
<dbReference type="Gramene" id="ABO96382">
    <property type="protein sequence ID" value="ABO96382"/>
    <property type="gene ID" value="OSTLU_92801"/>
</dbReference>
<reference evidence="2 3" key="1">
    <citation type="journal article" date="2007" name="Proc. Natl. Acad. Sci. U.S.A.">
        <title>The tiny eukaryote Ostreococcus provides genomic insights into the paradox of plankton speciation.</title>
        <authorList>
            <person name="Palenik B."/>
            <person name="Grimwood J."/>
            <person name="Aerts A."/>
            <person name="Rouze P."/>
            <person name="Salamov A."/>
            <person name="Putnam N."/>
            <person name="Dupont C."/>
            <person name="Jorgensen R."/>
            <person name="Derelle E."/>
            <person name="Rombauts S."/>
            <person name="Zhou K."/>
            <person name="Otillar R."/>
            <person name="Merchant S.S."/>
            <person name="Podell S."/>
            <person name="Gaasterland T."/>
            <person name="Napoli C."/>
            <person name="Gendler K."/>
            <person name="Manuell A."/>
            <person name="Tai V."/>
            <person name="Vallon O."/>
            <person name="Piganeau G."/>
            <person name="Jancek S."/>
            <person name="Heijde M."/>
            <person name="Jabbari K."/>
            <person name="Bowler C."/>
            <person name="Lohr M."/>
            <person name="Robbens S."/>
            <person name="Werner G."/>
            <person name="Dubchak I."/>
            <person name="Pazour G.J."/>
            <person name="Ren Q."/>
            <person name="Paulsen I."/>
            <person name="Delwiche C."/>
            <person name="Schmutz J."/>
            <person name="Rokhsar D."/>
            <person name="Van de Peer Y."/>
            <person name="Moreau H."/>
            <person name="Grigoriev I.V."/>
        </authorList>
    </citation>
    <scope>NUCLEOTIDE SEQUENCE [LARGE SCALE GENOMIC DNA]</scope>
    <source>
        <strain evidence="2 3">CCE9901</strain>
    </source>
</reference>
<accession>A4RY09</accession>
<keyword evidence="1" id="KW-1133">Transmembrane helix</keyword>
<keyword evidence="3" id="KW-1185">Reference proteome</keyword>
<evidence type="ECO:0000313" key="3">
    <source>
        <dbReference type="Proteomes" id="UP000001568"/>
    </source>
</evidence>
<sequence length="416" mass="45035">MEDLAPDVLKTLAVAMSEDVLSGNFDLAKSQKIKFVSSMTFGGASLVGLMFRLVVKVFALVIVVACGFAAFAYANRDRFVNRFDEWARNRCLMELRKRTTATCALDACRVRMNEVTLRRLTIGNSDAAEFTSPHLAKFDEIKIAIDFFSALGRMQVGNFVFGFVTTKVDEIFVSGGSIVLEERGRAKNYKIMRAREDEKVVEVKGEEKSEAEAAAPAADGFFAGISNSLEATQKAIDAQLKEAMKLPGAALGTLQNAGSDVTKRLYALAEILDKLKRASPIDDEEEKHLNSFSLRRAPTVLKVNNLTFYDWSLTIHSVASTPFQFTQFEMNDFIGRPGQLGKDVGIGLVTEILNDFHRKIFSGVTDGVGNVTSTILGAGTTIVGGVASGVTNVGSTLVGGVSDGIASIGQVRDLLK</sequence>